<feature type="domain" description="AprE-like beta-barrel" evidence="12">
    <location>
        <begin position="335"/>
        <end position="423"/>
    </location>
</feature>
<comment type="subcellular location">
    <subcellularLocation>
        <location evidence="1 9">Cell inner membrane</location>
        <topology evidence="1 9">Single-pass membrane protein</topology>
    </subcellularLocation>
</comment>
<dbReference type="GO" id="GO:0015031">
    <property type="term" value="P:protein transport"/>
    <property type="evidence" value="ECO:0007669"/>
    <property type="project" value="InterPro"/>
</dbReference>
<evidence type="ECO:0000256" key="4">
    <source>
        <dbReference type="ARBA" id="ARBA00022475"/>
    </source>
</evidence>
<dbReference type="PANTHER" id="PTHR30386">
    <property type="entry name" value="MEMBRANE FUSION SUBUNIT OF EMRAB-TOLC MULTIDRUG EFFLUX PUMP"/>
    <property type="match status" value="1"/>
</dbReference>
<evidence type="ECO:0000256" key="5">
    <source>
        <dbReference type="ARBA" id="ARBA00022519"/>
    </source>
</evidence>
<comment type="similarity">
    <text evidence="2 9">Belongs to the membrane fusion protein (MFP) (TC 8.A.1) family.</text>
</comment>
<dbReference type="InterPro" id="IPR058781">
    <property type="entry name" value="HH_AprE-like"/>
</dbReference>
<dbReference type="InterPro" id="IPR050739">
    <property type="entry name" value="MFP"/>
</dbReference>
<comment type="caution">
    <text evidence="13">The sequence shown here is derived from an EMBL/GenBank/DDBJ whole genome shotgun (WGS) entry which is preliminary data.</text>
</comment>
<protein>
    <recommendedName>
        <fullName evidence="9">Membrane fusion protein (MFP) family protein</fullName>
    </recommendedName>
</protein>
<dbReference type="Gene3D" id="2.40.30.170">
    <property type="match status" value="1"/>
</dbReference>
<evidence type="ECO:0000256" key="9">
    <source>
        <dbReference type="RuleBase" id="RU365093"/>
    </source>
</evidence>
<keyword evidence="5 9" id="KW-0997">Cell inner membrane</keyword>
<dbReference type="EMBL" id="VDUZ01000047">
    <property type="protein sequence ID" value="TXL71202.1"/>
    <property type="molecule type" value="Genomic_DNA"/>
</dbReference>
<evidence type="ECO:0000256" key="8">
    <source>
        <dbReference type="ARBA" id="ARBA00023136"/>
    </source>
</evidence>
<evidence type="ECO:0000256" key="2">
    <source>
        <dbReference type="ARBA" id="ARBA00009477"/>
    </source>
</evidence>
<evidence type="ECO:0000256" key="6">
    <source>
        <dbReference type="ARBA" id="ARBA00022692"/>
    </source>
</evidence>
<dbReference type="PANTHER" id="PTHR30386:SF17">
    <property type="entry name" value="ALKALINE PROTEASE SECRETION PROTEIN APRE"/>
    <property type="match status" value="1"/>
</dbReference>
<evidence type="ECO:0000256" key="7">
    <source>
        <dbReference type="ARBA" id="ARBA00022989"/>
    </source>
</evidence>
<dbReference type="Pfam" id="PF26002">
    <property type="entry name" value="Beta-barrel_AprE"/>
    <property type="match status" value="1"/>
</dbReference>
<evidence type="ECO:0000313" key="13">
    <source>
        <dbReference type="EMBL" id="TXL71202.1"/>
    </source>
</evidence>
<feature type="coiled-coil region" evidence="10">
    <location>
        <begin position="178"/>
        <end position="205"/>
    </location>
</feature>
<evidence type="ECO:0000256" key="3">
    <source>
        <dbReference type="ARBA" id="ARBA00022448"/>
    </source>
</evidence>
<dbReference type="Gene3D" id="2.40.50.100">
    <property type="match status" value="1"/>
</dbReference>
<dbReference type="NCBIfam" id="TIGR01843">
    <property type="entry name" value="type_I_hlyD"/>
    <property type="match status" value="1"/>
</dbReference>
<dbReference type="InterPro" id="IPR058982">
    <property type="entry name" value="Beta-barrel_AprE"/>
</dbReference>
<proteinExistence type="inferred from homology"/>
<feature type="domain" description="AprE-like long alpha-helical hairpin" evidence="11">
    <location>
        <begin position="103"/>
        <end position="291"/>
    </location>
</feature>
<keyword evidence="8 9" id="KW-0472">Membrane</keyword>
<dbReference type="OrthoDB" id="9810980at2"/>
<dbReference type="Pfam" id="PF25994">
    <property type="entry name" value="HH_AprE"/>
    <property type="match status" value="1"/>
</dbReference>
<evidence type="ECO:0000259" key="11">
    <source>
        <dbReference type="Pfam" id="PF25994"/>
    </source>
</evidence>
<keyword evidence="3 9" id="KW-0813">Transport</keyword>
<keyword evidence="7 9" id="KW-1133">Transmembrane helix</keyword>
<evidence type="ECO:0000313" key="14">
    <source>
        <dbReference type="Proteomes" id="UP000321638"/>
    </source>
</evidence>
<feature type="transmembrane region" description="Helical" evidence="9">
    <location>
        <begin position="29"/>
        <end position="47"/>
    </location>
</feature>
<evidence type="ECO:0000259" key="12">
    <source>
        <dbReference type="Pfam" id="PF26002"/>
    </source>
</evidence>
<dbReference type="InterPro" id="IPR010129">
    <property type="entry name" value="T1SS_HlyD"/>
</dbReference>
<gene>
    <name evidence="13" type="ORF">FHP25_31100</name>
</gene>
<evidence type="ECO:0000256" key="1">
    <source>
        <dbReference type="ARBA" id="ARBA00004377"/>
    </source>
</evidence>
<evidence type="ECO:0000256" key="10">
    <source>
        <dbReference type="SAM" id="Coils"/>
    </source>
</evidence>
<keyword evidence="6 9" id="KW-0812">Transmembrane</keyword>
<dbReference type="AlphaFoldDB" id="A0A5C8PDK0"/>
<accession>A0A5C8PDK0</accession>
<sequence length="447" mass="49483">MAPAAKFKRAEADELAEAPPTDSMWRPCLAGWLMLLLFFGGLGYWAFTAPLSGAVVATGVVKVEGNRKSVQHFDGGIVKELRVREGDKVTVGDIIVLLDDTQARAEFEVLSQQFLVLRATEERLKAELKRATAMSMPADLARHADNPDLEAIWSAQVDQFDSRLAALRGARLVIREKIAQLEYQIVGAEATLKSYQTQIASVKAEMDDIKPLVDTKLIARPRYLQLERSGIQLEGQAADTLATIAKAKQAIAEQSQQIAQLENDRMTEVTRDLRDTQAKLLEVIPKLSSAKSVLSRMEIRTPYTGRVVGLNVFSVGGVIGRGEKIMDIVPAEDSLVVEAQIAVEDISDVRPNMRAEIHLTAYKQRITPMVNGDVIQISADRLTDQKTGQPYYVALLRVDQKQLAELQNIQLYAGMPAQVIIPTVERTAFDYLVGPLVQSFTQAFRQR</sequence>
<dbReference type="Proteomes" id="UP000321638">
    <property type="component" value="Unassembled WGS sequence"/>
</dbReference>
<dbReference type="GO" id="GO:0005886">
    <property type="term" value="C:plasma membrane"/>
    <property type="evidence" value="ECO:0007669"/>
    <property type="project" value="UniProtKB-SubCell"/>
</dbReference>
<reference evidence="13 14" key="1">
    <citation type="submission" date="2019-06" db="EMBL/GenBank/DDBJ databases">
        <title>New taxonomy in bacterial strain CC-CFT640, isolated from vineyard.</title>
        <authorList>
            <person name="Lin S.-Y."/>
            <person name="Tsai C.-F."/>
            <person name="Young C.-C."/>
        </authorList>
    </citation>
    <scope>NUCLEOTIDE SEQUENCE [LARGE SCALE GENOMIC DNA]</scope>
    <source>
        <strain evidence="13 14">CC-CFT640</strain>
    </source>
</reference>
<keyword evidence="10" id="KW-0175">Coiled coil</keyword>
<name>A0A5C8PDK0_9HYPH</name>
<organism evidence="13 14">
    <name type="scientific">Vineibacter terrae</name>
    <dbReference type="NCBI Taxonomy" id="2586908"/>
    <lineage>
        <taxon>Bacteria</taxon>
        <taxon>Pseudomonadati</taxon>
        <taxon>Pseudomonadota</taxon>
        <taxon>Alphaproteobacteria</taxon>
        <taxon>Hyphomicrobiales</taxon>
        <taxon>Vineibacter</taxon>
    </lineage>
</organism>
<dbReference type="PRINTS" id="PR01490">
    <property type="entry name" value="RTXTOXIND"/>
</dbReference>
<keyword evidence="14" id="KW-1185">Reference proteome</keyword>
<keyword evidence="4 9" id="KW-1003">Cell membrane</keyword>